<keyword evidence="2" id="KW-0472">Membrane</keyword>
<feature type="transmembrane region" description="Helical" evidence="2">
    <location>
        <begin position="21"/>
        <end position="44"/>
    </location>
</feature>
<dbReference type="InterPro" id="IPR047803">
    <property type="entry name" value="DCD1A/B-like"/>
</dbReference>
<dbReference type="InterPro" id="IPR005079">
    <property type="entry name" value="Peptidase_C45_hydrolase"/>
</dbReference>
<keyword evidence="2" id="KW-0812">Transmembrane</keyword>
<dbReference type="InterPro" id="IPR010802">
    <property type="entry name" value="DUF1400"/>
</dbReference>
<evidence type="ECO:0000256" key="2">
    <source>
        <dbReference type="SAM" id="Phobius"/>
    </source>
</evidence>
<evidence type="ECO:0000256" key="1">
    <source>
        <dbReference type="SAM" id="MobiDB-lite"/>
    </source>
</evidence>
<gene>
    <name evidence="5" type="ORF">HJG54_27905</name>
</gene>
<feature type="domain" description="DUF1400" evidence="4">
    <location>
        <begin position="266"/>
        <end position="389"/>
    </location>
</feature>
<dbReference type="NCBIfam" id="NF040521">
    <property type="entry name" value="C45_proenzyme"/>
    <property type="match status" value="1"/>
</dbReference>
<keyword evidence="2" id="KW-1133">Transmembrane helix</keyword>
<dbReference type="EMBL" id="CP053586">
    <property type="protein sequence ID" value="WNZ26269.1"/>
    <property type="molecule type" value="Genomic_DNA"/>
</dbReference>
<evidence type="ECO:0000259" key="4">
    <source>
        <dbReference type="Pfam" id="PF07176"/>
    </source>
</evidence>
<accession>A0AA96WJF6</accession>
<dbReference type="GO" id="GO:0016787">
    <property type="term" value="F:hydrolase activity"/>
    <property type="evidence" value="ECO:0007669"/>
    <property type="project" value="UniProtKB-KW"/>
</dbReference>
<feature type="domain" description="DUF1400" evidence="4">
    <location>
        <begin position="44"/>
        <end position="162"/>
    </location>
</feature>
<keyword evidence="5" id="KW-0378">Hydrolase</keyword>
<dbReference type="PANTHER" id="PTHR35190">
    <property type="entry name" value="PROTEIN DCD1B"/>
    <property type="match status" value="1"/>
</dbReference>
<dbReference type="Gene3D" id="3.60.60.10">
    <property type="entry name" value="Penicillin V Acylase, Chain A"/>
    <property type="match status" value="1"/>
</dbReference>
<organism evidence="5">
    <name type="scientific">Leptolyngbya sp. NK1-12</name>
    <dbReference type="NCBI Taxonomy" id="2547451"/>
    <lineage>
        <taxon>Bacteria</taxon>
        <taxon>Bacillati</taxon>
        <taxon>Cyanobacteriota</taxon>
        <taxon>Cyanophyceae</taxon>
        <taxon>Leptolyngbyales</taxon>
        <taxon>Leptolyngbyaceae</taxon>
        <taxon>Leptolyngbya group</taxon>
        <taxon>Leptolyngbya</taxon>
    </lineage>
</organism>
<dbReference type="AlphaFoldDB" id="A0AA96WJF6"/>
<protein>
    <submittedName>
        <fullName evidence="5">Alpha/beta hydrolase</fullName>
    </submittedName>
</protein>
<dbReference type="InterPro" id="IPR047794">
    <property type="entry name" value="C45_proenzyme-like"/>
</dbReference>
<feature type="domain" description="Peptidase C45 hydrolase" evidence="3">
    <location>
        <begin position="617"/>
        <end position="837"/>
    </location>
</feature>
<evidence type="ECO:0000313" key="5">
    <source>
        <dbReference type="EMBL" id="WNZ26269.1"/>
    </source>
</evidence>
<proteinExistence type="predicted"/>
<dbReference type="Pfam" id="PF03417">
    <property type="entry name" value="AAT"/>
    <property type="match status" value="1"/>
</dbReference>
<evidence type="ECO:0000259" key="3">
    <source>
        <dbReference type="Pfam" id="PF03417"/>
    </source>
</evidence>
<dbReference type="Pfam" id="PF07176">
    <property type="entry name" value="DUF1400"/>
    <property type="match status" value="2"/>
</dbReference>
<feature type="region of interest" description="Disordered" evidence="1">
    <location>
        <begin position="799"/>
        <end position="818"/>
    </location>
</feature>
<reference evidence="5" key="1">
    <citation type="submission" date="2020-05" db="EMBL/GenBank/DDBJ databases">
        <authorList>
            <person name="Zhu T."/>
            <person name="Keshari N."/>
            <person name="Lu X."/>
        </authorList>
    </citation>
    <scope>NUCLEOTIDE SEQUENCE</scope>
    <source>
        <strain evidence="5">NK1-12</strain>
    </source>
</reference>
<name>A0AA96WJF6_9CYAN</name>
<dbReference type="RefSeq" id="WP_316432512.1">
    <property type="nucleotide sequence ID" value="NZ_CP053586.1"/>
</dbReference>
<dbReference type="PANTHER" id="PTHR35190:SF2">
    <property type="entry name" value="PROTEIN DCD1B"/>
    <property type="match status" value="1"/>
</dbReference>
<sequence length="866" mass="95433">MPYLFQLIDRCVRQFYWVPQLGRFGLSLLLGLGFVLFCGIRAVASDTVVLQYYDQRLSIPRSELQAFADTAELSPDLESFLQQTESDPALVRTWLTTPIAPRLGSVLPQEFALLQINKVVGEPLGREALAPLRQALRQAIADDEAFSVMEVIEEYPQSNVRLVLSSLERVYTDVSLYVTRLQPVLNVAQKLLPELVCECNLTPATQASSPASYPAAESLAYQKAHTALETLFTTELISNDTTPANSATLSKEAVLIADARSTNADKRIVLAFGPFRPSITLGELAQFAATGELSRGWRFYFNVANVDQDSVRRALSQTINLNAGFLDRSLNTVLGEFVLYEVGQLVQTPSGTANIQALRAALVLSTLEDNQLSLLEFLENYPLQQIQLNGLRLARLGIAANQLQARGGFDAVVTDLEGWLLQIQATAAKRVCDCEAIAAAANPLVTAPLPAIPPETVAQFLPANWQSVAPHREDRGIIKVVWLRGTPYEMGYQHGQLLHDEIGSLGERVFTVARLVGKGLALGRLAENRTYPSLIEECRGLTDATQDLGITMDVCMVMAYADVFQEILGYTLPNELFWEGCNQFVATDAATVDGRLYHGSSVDNDQRPVPYVINNPVIFVRQPNNGLPHVFVTYPGAIWPNSGMNVAGITLGLDTAHPDSPDELSLVGRSNVQIMAKILETATSFEQARSVMETQPRVRANLIMITDGKSRQAGVFEFTGKSLAVRPLQENGVLYVTNHFVLPEMYEKQPLPVDPSSQSRFDRFQQLLESGLPTSYYGQIDPQVMARILRDRVNPYTQQASPLDQFDDDASPGGNGALRQAMYDPERLKLWIAAGQPPVPENPFVCFSMGELLNFPNPARCETPEL</sequence>